<evidence type="ECO:0000256" key="1">
    <source>
        <dbReference type="ARBA" id="ARBA00007220"/>
    </source>
</evidence>
<proteinExistence type="inferred from homology"/>
<keyword evidence="7" id="KW-1185">Reference proteome</keyword>
<dbReference type="InterPro" id="IPR000850">
    <property type="entry name" value="Adenylat/UMP-CMP_kin"/>
</dbReference>
<accession>A0A7J6WN87</accession>
<dbReference type="GO" id="GO:0005524">
    <property type="term" value="F:ATP binding"/>
    <property type="evidence" value="ECO:0007669"/>
    <property type="project" value="InterPro"/>
</dbReference>
<comment type="caution">
    <text evidence="6">The sequence shown here is derived from an EMBL/GenBank/DDBJ whole genome shotgun (WGS) entry which is preliminary data.</text>
</comment>
<dbReference type="InterPro" id="IPR027417">
    <property type="entry name" value="P-loop_NTPase"/>
</dbReference>
<evidence type="ECO:0000313" key="6">
    <source>
        <dbReference type="EMBL" id="KAF5197552.1"/>
    </source>
</evidence>
<organism evidence="6 7">
    <name type="scientific">Thalictrum thalictroides</name>
    <name type="common">Rue-anemone</name>
    <name type="synonym">Anemone thalictroides</name>
    <dbReference type="NCBI Taxonomy" id="46969"/>
    <lineage>
        <taxon>Eukaryota</taxon>
        <taxon>Viridiplantae</taxon>
        <taxon>Streptophyta</taxon>
        <taxon>Embryophyta</taxon>
        <taxon>Tracheophyta</taxon>
        <taxon>Spermatophyta</taxon>
        <taxon>Magnoliopsida</taxon>
        <taxon>Ranunculales</taxon>
        <taxon>Ranunculaceae</taxon>
        <taxon>Thalictroideae</taxon>
        <taxon>Thalictrum</taxon>
    </lineage>
</organism>
<comment type="similarity">
    <text evidence="1">Belongs to the adenylate kinase family.</text>
</comment>
<dbReference type="Gene3D" id="3.40.50.300">
    <property type="entry name" value="P-loop containing nucleotide triphosphate hydrolases"/>
    <property type="match status" value="1"/>
</dbReference>
<evidence type="ECO:0000313" key="7">
    <source>
        <dbReference type="Proteomes" id="UP000554482"/>
    </source>
</evidence>
<dbReference type="AlphaFoldDB" id="A0A7J6WN87"/>
<keyword evidence="4" id="KW-0547">Nucleotide-binding</keyword>
<dbReference type="SUPFAM" id="SSF52540">
    <property type="entry name" value="P-loop containing nucleoside triphosphate hydrolases"/>
    <property type="match status" value="1"/>
</dbReference>
<sequence>MIKDEYCLCRLATGDMLRVAKTRLAIKAKEIIDKGEFVSDDLVVGIINEAMKKPSCKKGFILNGSMDKQKSLMRCLQDR</sequence>
<keyword evidence="3" id="KW-0808">Transferase</keyword>
<dbReference type="Proteomes" id="UP000554482">
    <property type="component" value="Unassembled WGS sequence"/>
</dbReference>
<evidence type="ECO:0000256" key="5">
    <source>
        <dbReference type="ARBA" id="ARBA00022777"/>
    </source>
</evidence>
<evidence type="ECO:0000256" key="4">
    <source>
        <dbReference type="ARBA" id="ARBA00022741"/>
    </source>
</evidence>
<dbReference type="OrthoDB" id="1713401at2759"/>
<dbReference type="EMBL" id="JABWDY010014564">
    <property type="protein sequence ID" value="KAF5197552.1"/>
    <property type="molecule type" value="Genomic_DNA"/>
</dbReference>
<keyword evidence="5 6" id="KW-0418">Kinase</keyword>
<name>A0A7J6WN87_THATH</name>
<evidence type="ECO:0000256" key="3">
    <source>
        <dbReference type="ARBA" id="ARBA00022679"/>
    </source>
</evidence>
<dbReference type="PANTHER" id="PTHR23359">
    <property type="entry name" value="NUCLEOTIDE KINASE"/>
    <property type="match status" value="1"/>
</dbReference>
<dbReference type="EC" id="2.7.4.3" evidence="2"/>
<gene>
    <name evidence="6" type="ORF">FRX31_012860</name>
</gene>
<protein>
    <recommendedName>
        <fullName evidence="2">adenylate kinase</fullName>
        <ecNumber evidence="2">2.7.4.3</ecNumber>
    </recommendedName>
</protein>
<dbReference type="Pfam" id="PF00406">
    <property type="entry name" value="ADK"/>
    <property type="match status" value="1"/>
</dbReference>
<reference evidence="6 7" key="1">
    <citation type="submission" date="2020-06" db="EMBL/GenBank/DDBJ databases">
        <title>Transcriptomic and genomic resources for Thalictrum thalictroides and T. hernandezii: Facilitating candidate gene discovery in an emerging model plant lineage.</title>
        <authorList>
            <person name="Arias T."/>
            <person name="Riano-Pachon D.M."/>
            <person name="Di Stilio V.S."/>
        </authorList>
    </citation>
    <scope>NUCLEOTIDE SEQUENCE [LARGE SCALE GENOMIC DNA]</scope>
    <source>
        <strain evidence="7">cv. WT478/WT964</strain>
        <tissue evidence="6">Leaves</tissue>
    </source>
</reference>
<evidence type="ECO:0000256" key="2">
    <source>
        <dbReference type="ARBA" id="ARBA00012955"/>
    </source>
</evidence>
<dbReference type="GO" id="GO:0004017">
    <property type="term" value="F:AMP kinase activity"/>
    <property type="evidence" value="ECO:0007669"/>
    <property type="project" value="UniProtKB-EC"/>
</dbReference>